<dbReference type="Proteomes" id="UP000597444">
    <property type="component" value="Unassembled WGS sequence"/>
</dbReference>
<name>A0A8J3N0I4_9CHLR</name>
<dbReference type="InterPro" id="IPR009057">
    <property type="entry name" value="Homeodomain-like_sf"/>
</dbReference>
<evidence type="ECO:0000313" key="2">
    <source>
        <dbReference type="Proteomes" id="UP000597444"/>
    </source>
</evidence>
<dbReference type="Gene3D" id="1.10.10.60">
    <property type="entry name" value="Homeodomain-like"/>
    <property type="match status" value="1"/>
</dbReference>
<dbReference type="SUPFAM" id="SSF46689">
    <property type="entry name" value="Homeodomain-like"/>
    <property type="match status" value="1"/>
</dbReference>
<comment type="caution">
    <text evidence="1">The sequence shown here is derived from an EMBL/GenBank/DDBJ whole genome shotgun (WGS) entry which is preliminary data.</text>
</comment>
<sequence>MKAYSQDLCERVLRAADLGRPRAEIVQVFGVSLATIKRYLKQRREKGHVRPKAISGRPPMKRAPVEAGVLPQLQVNADATLEQYCALWEQTHGERVSRWTMSRAITRLGWTRKKKSLGATERNEEERAAWWENASTLPTESLVVIDETGVAVSGLGTPTCAS</sequence>
<keyword evidence="2" id="KW-1185">Reference proteome</keyword>
<proteinExistence type="predicted"/>
<evidence type="ECO:0008006" key="3">
    <source>
        <dbReference type="Google" id="ProtNLM"/>
    </source>
</evidence>
<dbReference type="RefSeq" id="WP_220205000.1">
    <property type="nucleotide sequence ID" value="NZ_BNJK01000001.1"/>
</dbReference>
<evidence type="ECO:0000313" key="1">
    <source>
        <dbReference type="EMBL" id="GHO94254.1"/>
    </source>
</evidence>
<accession>A0A8J3N0I4</accession>
<gene>
    <name evidence="1" type="ORF">KSF_043020</name>
</gene>
<dbReference type="EMBL" id="BNJK01000001">
    <property type="protein sequence ID" value="GHO94254.1"/>
    <property type="molecule type" value="Genomic_DNA"/>
</dbReference>
<organism evidence="1 2">
    <name type="scientific">Reticulibacter mediterranei</name>
    <dbReference type="NCBI Taxonomy" id="2778369"/>
    <lineage>
        <taxon>Bacteria</taxon>
        <taxon>Bacillati</taxon>
        <taxon>Chloroflexota</taxon>
        <taxon>Ktedonobacteria</taxon>
        <taxon>Ktedonobacterales</taxon>
        <taxon>Reticulibacteraceae</taxon>
        <taxon>Reticulibacter</taxon>
    </lineage>
</organism>
<reference evidence="1" key="1">
    <citation type="submission" date="2020-10" db="EMBL/GenBank/DDBJ databases">
        <title>Taxonomic study of unclassified bacteria belonging to the class Ktedonobacteria.</title>
        <authorList>
            <person name="Yabe S."/>
            <person name="Wang C.M."/>
            <person name="Zheng Y."/>
            <person name="Sakai Y."/>
            <person name="Cavaletti L."/>
            <person name="Monciardini P."/>
            <person name="Donadio S."/>
        </authorList>
    </citation>
    <scope>NUCLEOTIDE SEQUENCE</scope>
    <source>
        <strain evidence="1">ID150040</strain>
    </source>
</reference>
<dbReference type="AlphaFoldDB" id="A0A8J3N0I4"/>
<protein>
    <recommendedName>
        <fullName evidence="3">Transposase</fullName>
    </recommendedName>
</protein>